<dbReference type="Proteomes" id="UP000652176">
    <property type="component" value="Unassembled WGS sequence"/>
</dbReference>
<protein>
    <recommendedName>
        <fullName evidence="3">T3SS negative regulator,GrlR</fullName>
    </recommendedName>
</protein>
<reference evidence="1 2" key="1">
    <citation type="submission" date="2020-09" db="EMBL/GenBank/DDBJ databases">
        <title>Methylomonas albis sp. nov. and Methylomonas fluvii sp. nov.: Two cold-adapted methanotrophs from the River Elbe and an amended description of Methylovulum psychrotolerans strain Eb1.</title>
        <authorList>
            <person name="Bussmann I.K."/>
            <person name="Klings K.-W."/>
            <person name="Warnstedt J."/>
            <person name="Hoppert M."/>
            <person name="Saborowski A."/>
            <person name="Horn F."/>
            <person name="Liebner S."/>
        </authorList>
    </citation>
    <scope>NUCLEOTIDE SEQUENCE [LARGE SCALE GENOMIC DNA]</scope>
    <source>
        <strain evidence="1 2">EbA</strain>
    </source>
</reference>
<name>A0ABR9D3G2_9GAMM</name>
<evidence type="ECO:0000313" key="2">
    <source>
        <dbReference type="Proteomes" id="UP000652176"/>
    </source>
</evidence>
<gene>
    <name evidence="1" type="ORF">IE877_17550</name>
</gene>
<dbReference type="EMBL" id="JACXSS010000001">
    <property type="protein sequence ID" value="MBD9357649.1"/>
    <property type="molecule type" value="Genomic_DNA"/>
</dbReference>
<dbReference type="InterPro" id="IPR043019">
    <property type="entry name" value="GrlR_sf"/>
</dbReference>
<evidence type="ECO:0008006" key="3">
    <source>
        <dbReference type="Google" id="ProtNLM"/>
    </source>
</evidence>
<evidence type="ECO:0000313" key="1">
    <source>
        <dbReference type="EMBL" id="MBD9357649.1"/>
    </source>
</evidence>
<sequence length="113" mass="12349">MLEALWSVEFSSNFNISGNGVVVFETGRVFGGDSSMIYVGSYQVENGDIYAEINVRKYANVPGMVSSVGLDSFTLKVTGKPDSQELILSGFVVEDSSRKITIRAYRQAELPNP</sequence>
<dbReference type="RefSeq" id="WP_192375914.1">
    <property type="nucleotide sequence ID" value="NZ_CAJHIV010000001.1"/>
</dbReference>
<proteinExistence type="predicted"/>
<organism evidence="1 2">
    <name type="scientific">Methylomonas albis</name>
    <dbReference type="NCBI Taxonomy" id="1854563"/>
    <lineage>
        <taxon>Bacteria</taxon>
        <taxon>Pseudomonadati</taxon>
        <taxon>Pseudomonadota</taxon>
        <taxon>Gammaproteobacteria</taxon>
        <taxon>Methylococcales</taxon>
        <taxon>Methylococcaceae</taxon>
        <taxon>Methylomonas</taxon>
    </lineage>
</organism>
<dbReference type="Gene3D" id="2.40.128.380">
    <property type="entry name" value="T3SS negative regulator GrlR"/>
    <property type="match status" value="1"/>
</dbReference>
<comment type="caution">
    <text evidence="1">The sequence shown here is derived from an EMBL/GenBank/DDBJ whole genome shotgun (WGS) entry which is preliminary data.</text>
</comment>
<keyword evidence="2" id="KW-1185">Reference proteome</keyword>
<accession>A0ABR9D3G2</accession>